<reference key="1">
    <citation type="journal article" date="1995" name="Biochem. Biophys. Res. Commun.">
        <title>Characterization of the major non-collagenous proteins of chicken bone: identification of a novel 60 kDa non-collagenous phosphoprotein.</title>
        <authorList>
            <person name="Gotoh Y."/>
            <person name="Salih E."/>
            <person name="Glimcher M.J."/>
            <person name="Gerstenfeld L.C."/>
        </authorList>
    </citation>
    <scope>NUCLEOTIDE SEQUENCE</scope>
</reference>
<organism>
    <name type="scientific">Gallus gallus</name>
    <name type="common">Chicken</name>
    <dbReference type="NCBI Taxonomy" id="9031"/>
    <lineage>
        <taxon>Eukaryota</taxon>
        <taxon>Metazoa</taxon>
        <taxon>Chordata</taxon>
        <taxon>Craniata</taxon>
        <taxon>Vertebrata</taxon>
        <taxon>Euteleostomi</taxon>
        <taxon>Archelosauria</taxon>
        <taxon>Archosauria</taxon>
        <taxon>Dinosauria</taxon>
        <taxon>Saurischia</taxon>
        <taxon>Theropoda</taxon>
        <taxon>Coelurosauria</taxon>
        <taxon>Aves</taxon>
        <taxon>Neognathae</taxon>
        <taxon>Galloanserae</taxon>
        <taxon>Galliformes</taxon>
        <taxon>Phasianidae</taxon>
        <taxon>Phasianinae</taxon>
        <taxon>Gallus</taxon>
    </lineage>
</organism>
<dbReference type="AlphaFoldDB" id="Q9PSD2"/>
<protein>
    <submittedName>
        <fullName>60 kDa NON-COLLAGENOUS phosphoprotein</fullName>
    </submittedName>
</protein>
<name>Q9PSD2_CHICK</name>
<sequence>DDPSVFDSLGGRHSEGTS</sequence>
<proteinExistence type="predicted"/>
<accession>Q9PSD2</accession>